<gene>
    <name evidence="2" type="ORF">FJAP1339_LOCUS594</name>
</gene>
<accession>A0A7S2USN3</accession>
<evidence type="ECO:0000313" key="2">
    <source>
        <dbReference type="EMBL" id="CAD9858076.1"/>
    </source>
</evidence>
<feature type="compositionally biased region" description="Basic and acidic residues" evidence="1">
    <location>
        <begin position="9"/>
        <end position="21"/>
    </location>
</feature>
<proteinExistence type="predicted"/>
<protein>
    <submittedName>
        <fullName evidence="2">Uncharacterized protein</fullName>
    </submittedName>
</protein>
<sequence length="172" mass="19865">MLRYAVEPHLQKREENRRERDKTKVRAAEAIEEGVTLFRKVKTEELKVLAENRRQVVQRIRSHGQDLEYVDVSVQDMTAVYSHLCKEFEGLGHLRDWSRRMEMELRALRAESQFLAEHIKGGQGSPQVHQRKSSAGLPPEQRDSANLVELQENPSSNGDLLLRPPDPVYPDT</sequence>
<reference evidence="2" key="1">
    <citation type="submission" date="2021-01" db="EMBL/GenBank/DDBJ databases">
        <authorList>
            <person name="Corre E."/>
            <person name="Pelletier E."/>
            <person name="Niang G."/>
            <person name="Scheremetjew M."/>
            <person name="Finn R."/>
            <person name="Kale V."/>
            <person name="Holt S."/>
            <person name="Cochrane G."/>
            <person name="Meng A."/>
            <person name="Brown T."/>
            <person name="Cohen L."/>
        </authorList>
    </citation>
    <scope>NUCLEOTIDE SEQUENCE</scope>
    <source>
        <strain evidence="2">CCMP1661</strain>
    </source>
</reference>
<organism evidence="2">
    <name type="scientific">Fibrocapsa japonica</name>
    <dbReference type="NCBI Taxonomy" id="94617"/>
    <lineage>
        <taxon>Eukaryota</taxon>
        <taxon>Sar</taxon>
        <taxon>Stramenopiles</taxon>
        <taxon>Ochrophyta</taxon>
        <taxon>Raphidophyceae</taxon>
        <taxon>Chattonellales</taxon>
        <taxon>Chattonellaceae</taxon>
        <taxon>Fibrocapsa</taxon>
    </lineage>
</organism>
<dbReference type="EMBL" id="HBHR01001517">
    <property type="protein sequence ID" value="CAD9858076.1"/>
    <property type="molecule type" value="Transcribed_RNA"/>
</dbReference>
<dbReference type="AlphaFoldDB" id="A0A7S2USN3"/>
<name>A0A7S2USN3_9STRA</name>
<feature type="region of interest" description="Disordered" evidence="1">
    <location>
        <begin position="1"/>
        <end position="21"/>
    </location>
</feature>
<feature type="region of interest" description="Disordered" evidence="1">
    <location>
        <begin position="120"/>
        <end position="172"/>
    </location>
</feature>
<evidence type="ECO:0000256" key="1">
    <source>
        <dbReference type="SAM" id="MobiDB-lite"/>
    </source>
</evidence>